<comment type="caution">
    <text evidence="2">The sequence shown here is derived from an EMBL/GenBank/DDBJ whole genome shotgun (WGS) entry which is preliminary data.</text>
</comment>
<dbReference type="Gene3D" id="3.40.50.880">
    <property type="match status" value="1"/>
</dbReference>
<accession>A0A146G5D1</accession>
<dbReference type="AlphaFoldDB" id="A0A146G5D1"/>
<keyword evidence="3" id="KW-1185">Reference proteome</keyword>
<dbReference type="STRING" id="690879.TSACC_21012"/>
<proteinExistence type="predicted"/>
<feature type="chain" id="PRO_5007524674" evidence="1">
    <location>
        <begin position="23"/>
        <end position="1090"/>
    </location>
</feature>
<evidence type="ECO:0000313" key="2">
    <source>
        <dbReference type="EMBL" id="GAT32613.1"/>
    </source>
</evidence>
<organism evidence="2 3">
    <name type="scientific">Terrimicrobium sacchariphilum</name>
    <dbReference type="NCBI Taxonomy" id="690879"/>
    <lineage>
        <taxon>Bacteria</taxon>
        <taxon>Pseudomonadati</taxon>
        <taxon>Verrucomicrobiota</taxon>
        <taxon>Terrimicrobiia</taxon>
        <taxon>Terrimicrobiales</taxon>
        <taxon>Terrimicrobiaceae</taxon>
        <taxon>Terrimicrobium</taxon>
    </lineage>
</organism>
<dbReference type="RefSeq" id="WP_075078442.1">
    <property type="nucleotide sequence ID" value="NZ_BDCO01000002.1"/>
</dbReference>
<protein>
    <submittedName>
        <fullName evidence="2">Uncharacterized protein</fullName>
    </submittedName>
</protein>
<dbReference type="InParanoid" id="A0A146G5D1"/>
<dbReference type="InterPro" id="IPR029062">
    <property type="entry name" value="Class_I_gatase-like"/>
</dbReference>
<dbReference type="Proteomes" id="UP000076023">
    <property type="component" value="Unassembled WGS sequence"/>
</dbReference>
<dbReference type="EMBL" id="BDCO01000002">
    <property type="protein sequence ID" value="GAT32613.1"/>
    <property type="molecule type" value="Genomic_DNA"/>
</dbReference>
<dbReference type="PROSITE" id="PS51257">
    <property type="entry name" value="PROKAR_LIPOPROTEIN"/>
    <property type="match status" value="1"/>
</dbReference>
<feature type="signal peptide" evidence="1">
    <location>
        <begin position="1"/>
        <end position="22"/>
    </location>
</feature>
<name>A0A146G5D1_TERSA</name>
<keyword evidence="1" id="KW-0732">Signal</keyword>
<evidence type="ECO:0000313" key="3">
    <source>
        <dbReference type="Proteomes" id="UP000076023"/>
    </source>
</evidence>
<sequence length="1090" mass="120172">MRFLHLLLFGVLLLAACAAASAKSLLVVAGDNYEEFHTFRHYIDPAIRQSLEKDGWVVGECSWDALTEETLGRFQAVIFLQTPDTFIKADKDARLGRMQTLLRDYLSRGGGVLIFPDLFRGTVHKTINAWLEPYGIKALPQTVQETPRGQHPFEAYPAMGVAGTGNIARDALTDGVSRFVYPEGNELTTTFQAGADWRVLVRGEKTAQSVPNEGVVESDPLFSEEPPIVAVREAGGGRMAYWSGHSSFFILKPYHPYWDEGRVLKEGDDLRLLENLLAWLAGSSASQLGGFTSEEQTGIFHFEQARERNISQEQRIPGSPRRGVIGLQSRLSGGSLSITDLCTQARQLGLDYVVFTEDAAAVSSADVWEDYVKACAEASGPDFLAFPGVLVESPETHDRAVAFNLRKPWPETPWNVGDFESFVRIGVNNAWRAFFALIDPDAAPVPLANQGAVNAIAVDSSSSDETQGRPTAAGIFQRTQREMWGLAPIRYRSVRTEKELTEAAETGTTLLYSEKWGGDFRVSQDEITFSAVADGPVLKSFSASGESTWTPPFSSRYRGRVEIEHLVQGQVVELWFGQNRMRAVTAQSSTVAFPFSFVAEGSGHLFVRVLDQEKQTILQASALKFAKVRFNSFVGSDRMNGYWYPVREAKPDTPGSIFIEGKYGVIGTSVYPQLAWGDHWQFRSENQNLSEPLGFEVGAPPGTIDRMWAGFYLKTPAGWESLAPWRGMSYFSSDAAVWTDSPIAERQESKVDGRKEIRVERSMLLDRKTDVTGYRWDDHAILWVSAEAVAREASLPEARVLALRLGDSRGKFSTQSILRASGELEKSGLSIGQRFQLHAGDGFSLGDLPMGMVSIWALQDLDGEVLADADRATLQLFPPAESWPPATGDRVTASYLVVISRHQSGQPRELDSVRAAVFSDNFWQAEADRKKPAGDGISRFRQLVSLGGGVRGGWGTWSRPGCAWRAEIRDFAPGSGVGILSRNDGGWTWRQIETAGERGMVFVEATTKERAFLGQPILCDIPSVKIELGTLDPQGKAWKVSLHNPTAQPVSTRLRVHPDLARIVKIDDPACTVKPGETVVRTLELNSEGR</sequence>
<dbReference type="SUPFAM" id="SSF52317">
    <property type="entry name" value="Class I glutamine amidotransferase-like"/>
    <property type="match status" value="1"/>
</dbReference>
<gene>
    <name evidence="2" type="ORF">TSACC_21012</name>
</gene>
<evidence type="ECO:0000256" key="1">
    <source>
        <dbReference type="SAM" id="SignalP"/>
    </source>
</evidence>
<reference evidence="3" key="1">
    <citation type="journal article" date="2017" name="Genome Announc.">
        <title>Draft Genome Sequence of Terrimicrobium sacchariphilum NM-5T, a Facultative Anaerobic Soil Bacterium of the Class Spartobacteria.</title>
        <authorList>
            <person name="Qiu Y.L."/>
            <person name="Tourlousse D.M."/>
            <person name="Matsuura N."/>
            <person name="Ohashi A."/>
            <person name="Sekiguchi Y."/>
        </authorList>
    </citation>
    <scope>NUCLEOTIDE SEQUENCE [LARGE SCALE GENOMIC DNA]</scope>
    <source>
        <strain evidence="3">NM-5</strain>
    </source>
</reference>